<dbReference type="Proteomes" id="UP000646911">
    <property type="component" value="Unassembled WGS sequence"/>
</dbReference>
<evidence type="ECO:0000259" key="2">
    <source>
        <dbReference type="Pfam" id="PF07007"/>
    </source>
</evidence>
<protein>
    <submittedName>
        <fullName evidence="3">DUF1311 domain-containing protein</fullName>
    </submittedName>
</protein>
<dbReference type="Pfam" id="PF07007">
    <property type="entry name" value="LprI"/>
    <property type="match status" value="1"/>
</dbReference>
<comment type="caution">
    <text evidence="3">The sequence shown here is derived from an EMBL/GenBank/DDBJ whole genome shotgun (WGS) entry which is preliminary data.</text>
</comment>
<evidence type="ECO:0000256" key="1">
    <source>
        <dbReference type="SAM" id="SignalP"/>
    </source>
</evidence>
<accession>A0ABR6ZFY2</accession>
<dbReference type="EMBL" id="JACOFX010000017">
    <property type="protein sequence ID" value="MBC3910584.1"/>
    <property type="molecule type" value="Genomic_DNA"/>
</dbReference>
<feature type="domain" description="Lysozyme inhibitor LprI-like N-terminal" evidence="2">
    <location>
        <begin position="26"/>
        <end position="117"/>
    </location>
</feature>
<evidence type="ECO:0000313" key="4">
    <source>
        <dbReference type="Proteomes" id="UP000646911"/>
    </source>
</evidence>
<dbReference type="RefSeq" id="WP_186956099.1">
    <property type="nucleotide sequence ID" value="NZ_JACOFX010000017.1"/>
</dbReference>
<reference evidence="3 4" key="1">
    <citation type="submission" date="2020-08" db="EMBL/GenBank/DDBJ databases">
        <title>Novel species isolated from subtropical streams in China.</title>
        <authorList>
            <person name="Lu H."/>
        </authorList>
    </citation>
    <scope>NUCLEOTIDE SEQUENCE [LARGE SCALE GENOMIC DNA]</scope>
    <source>
        <strain evidence="3 4">NL8W</strain>
    </source>
</reference>
<dbReference type="InterPro" id="IPR009739">
    <property type="entry name" value="LprI-like_N"/>
</dbReference>
<evidence type="ECO:0000313" key="3">
    <source>
        <dbReference type="EMBL" id="MBC3910584.1"/>
    </source>
</evidence>
<sequence length="136" mass="15305">MKSVHIAMLALLYPLTTTAAQAEIVCANINTPQEEARCMAGEVDKANKKLSSYLQAAKSRLQQEDDNKLDLDATQRAWENYRSAHCDDVYTYWASGSIRYRQSAQCQLDLTLTRTRDVWQAYLTFADSTPALLPAP</sequence>
<feature type="signal peptide" evidence="1">
    <location>
        <begin position="1"/>
        <end position="22"/>
    </location>
</feature>
<feature type="chain" id="PRO_5045556196" evidence="1">
    <location>
        <begin position="23"/>
        <end position="136"/>
    </location>
</feature>
<dbReference type="Gene3D" id="1.20.1270.180">
    <property type="match status" value="1"/>
</dbReference>
<gene>
    <name evidence="3" type="ORF">H8L47_23740</name>
</gene>
<keyword evidence="1" id="KW-0732">Signal</keyword>
<name>A0ABR6ZFY2_9BURK</name>
<proteinExistence type="predicted"/>
<keyword evidence="4" id="KW-1185">Reference proteome</keyword>
<organism evidence="3 4">
    <name type="scientific">Undibacterium umbellatum</name>
    <dbReference type="NCBI Taxonomy" id="2762300"/>
    <lineage>
        <taxon>Bacteria</taxon>
        <taxon>Pseudomonadati</taxon>
        <taxon>Pseudomonadota</taxon>
        <taxon>Betaproteobacteria</taxon>
        <taxon>Burkholderiales</taxon>
        <taxon>Oxalobacteraceae</taxon>
        <taxon>Undibacterium</taxon>
    </lineage>
</organism>